<evidence type="ECO:0000313" key="1">
    <source>
        <dbReference type="EMBL" id="GMR48454.1"/>
    </source>
</evidence>
<dbReference type="Proteomes" id="UP001328107">
    <property type="component" value="Unassembled WGS sequence"/>
</dbReference>
<feature type="non-terminal residue" evidence="1">
    <location>
        <position position="1"/>
    </location>
</feature>
<evidence type="ECO:0000313" key="2">
    <source>
        <dbReference type="Proteomes" id="UP001328107"/>
    </source>
</evidence>
<organism evidence="1 2">
    <name type="scientific">Pristionchus mayeri</name>
    <dbReference type="NCBI Taxonomy" id="1317129"/>
    <lineage>
        <taxon>Eukaryota</taxon>
        <taxon>Metazoa</taxon>
        <taxon>Ecdysozoa</taxon>
        <taxon>Nematoda</taxon>
        <taxon>Chromadorea</taxon>
        <taxon>Rhabditida</taxon>
        <taxon>Rhabditina</taxon>
        <taxon>Diplogasteromorpha</taxon>
        <taxon>Diplogasteroidea</taxon>
        <taxon>Neodiplogasteridae</taxon>
        <taxon>Pristionchus</taxon>
    </lineage>
</organism>
<dbReference type="AlphaFoldDB" id="A0AAN5CPZ2"/>
<name>A0AAN5CPZ2_9BILA</name>
<sequence>LLLSLFLFSHCDKKNTPPFTEEEEQALNPADDVDEIRFTVAYTIKTSYCFEAETQSGFEIWAGTLDLYGQLLWLGKLTRDSCRIHQKYETRFEGQAIFVASLMDVLECIQGGNTDSCDPRGEVVFIDMREEFVDDWSIEMVTVNSIFEYDLQTYNTSFEHSILDPCKTRMDEPAIYQIGPSSGRRRGGREGEEMEGRGEIAGQMVKLKKMPQVMDWISHRSE</sequence>
<gene>
    <name evidence="1" type="ORF">PMAYCL1PPCAC_18649</name>
</gene>
<proteinExistence type="predicted"/>
<accession>A0AAN5CPZ2</accession>
<reference evidence="2" key="1">
    <citation type="submission" date="2022-10" db="EMBL/GenBank/DDBJ databases">
        <title>Genome assembly of Pristionchus species.</title>
        <authorList>
            <person name="Yoshida K."/>
            <person name="Sommer R.J."/>
        </authorList>
    </citation>
    <scope>NUCLEOTIDE SEQUENCE [LARGE SCALE GENOMIC DNA]</scope>
    <source>
        <strain evidence="2">RS5460</strain>
    </source>
</reference>
<dbReference type="EMBL" id="BTRK01000004">
    <property type="protein sequence ID" value="GMR48454.1"/>
    <property type="molecule type" value="Genomic_DNA"/>
</dbReference>
<comment type="caution">
    <text evidence="1">The sequence shown here is derived from an EMBL/GenBank/DDBJ whole genome shotgun (WGS) entry which is preliminary data.</text>
</comment>
<protein>
    <submittedName>
        <fullName evidence="1">Uncharacterized protein</fullName>
    </submittedName>
</protein>
<keyword evidence="2" id="KW-1185">Reference proteome</keyword>